<evidence type="ECO:0000256" key="2">
    <source>
        <dbReference type="SAM" id="SignalP"/>
    </source>
</evidence>
<dbReference type="SUPFAM" id="SSF52540">
    <property type="entry name" value="P-loop containing nucleoside triphosphate hydrolases"/>
    <property type="match status" value="1"/>
</dbReference>
<dbReference type="PANTHER" id="PTHR10039">
    <property type="entry name" value="AMELOGENIN"/>
    <property type="match status" value="1"/>
</dbReference>
<evidence type="ECO:0000313" key="7">
    <source>
        <dbReference type="Proteomes" id="UP001390339"/>
    </source>
</evidence>
<dbReference type="InterPro" id="IPR031352">
    <property type="entry name" value="SesA"/>
</dbReference>
<dbReference type="InterPro" id="IPR027417">
    <property type="entry name" value="P-loop_NTPase"/>
</dbReference>
<evidence type="ECO:0000259" key="4">
    <source>
        <dbReference type="Pfam" id="PF24883"/>
    </source>
</evidence>
<dbReference type="Pfam" id="PF24883">
    <property type="entry name" value="NPHP3_N"/>
    <property type="match status" value="1"/>
</dbReference>
<evidence type="ECO:0000259" key="3">
    <source>
        <dbReference type="Pfam" id="PF17107"/>
    </source>
</evidence>
<dbReference type="PANTHER" id="PTHR10039:SF5">
    <property type="entry name" value="NACHT DOMAIN-CONTAINING PROTEIN"/>
    <property type="match status" value="1"/>
</dbReference>
<dbReference type="Pfam" id="PF17107">
    <property type="entry name" value="SesA"/>
    <property type="match status" value="1"/>
</dbReference>
<feature type="chain" id="PRO_5046853336" evidence="2">
    <location>
        <begin position="19"/>
        <end position="1049"/>
    </location>
</feature>
<name>A0ABR2JBJ3_9PEZI</name>
<reference evidence="6 7" key="1">
    <citation type="journal article" date="2024" name="IMA Fungus">
        <title>Apiospora arundinis, a panoply of carbohydrate-active enzymes and secondary metabolites.</title>
        <authorList>
            <person name="Sorensen T."/>
            <person name="Petersen C."/>
            <person name="Muurmann A.T."/>
            <person name="Christiansen J.V."/>
            <person name="Brundto M.L."/>
            <person name="Overgaard C.K."/>
            <person name="Boysen A.T."/>
            <person name="Wollenberg R.D."/>
            <person name="Larsen T.O."/>
            <person name="Sorensen J.L."/>
            <person name="Nielsen K.L."/>
            <person name="Sondergaard T.E."/>
        </authorList>
    </citation>
    <scope>NUCLEOTIDE SEQUENCE [LARGE SCALE GENOMIC DNA]</scope>
    <source>
        <strain evidence="6 7">AAU 773</strain>
    </source>
</reference>
<dbReference type="Proteomes" id="UP001390339">
    <property type="component" value="Unassembled WGS sequence"/>
</dbReference>
<keyword evidence="7" id="KW-1185">Reference proteome</keyword>
<keyword evidence="1" id="KW-0677">Repeat</keyword>
<organism evidence="6 7">
    <name type="scientific">Apiospora arundinis</name>
    <dbReference type="NCBI Taxonomy" id="335852"/>
    <lineage>
        <taxon>Eukaryota</taxon>
        <taxon>Fungi</taxon>
        <taxon>Dikarya</taxon>
        <taxon>Ascomycota</taxon>
        <taxon>Pezizomycotina</taxon>
        <taxon>Sordariomycetes</taxon>
        <taxon>Xylariomycetidae</taxon>
        <taxon>Amphisphaeriales</taxon>
        <taxon>Apiosporaceae</taxon>
        <taxon>Apiospora</taxon>
    </lineage>
</organism>
<feature type="signal peptide" evidence="2">
    <location>
        <begin position="1"/>
        <end position="18"/>
    </location>
</feature>
<feature type="domain" description="NACHT-NTPase and P-loop NTPases N-terminal" evidence="3">
    <location>
        <begin position="13"/>
        <end position="134"/>
    </location>
</feature>
<dbReference type="Pfam" id="PF25053">
    <property type="entry name" value="DUF7791"/>
    <property type="match status" value="1"/>
</dbReference>
<dbReference type="InterPro" id="IPR056884">
    <property type="entry name" value="NPHP3-like_N"/>
</dbReference>
<dbReference type="EMBL" id="JAPCWZ010000003">
    <property type="protein sequence ID" value="KAK8875012.1"/>
    <property type="molecule type" value="Genomic_DNA"/>
</dbReference>
<evidence type="ECO:0000256" key="1">
    <source>
        <dbReference type="ARBA" id="ARBA00022737"/>
    </source>
</evidence>
<gene>
    <name evidence="6" type="ORF">PGQ11_005526</name>
</gene>
<protein>
    <submittedName>
        <fullName evidence="6">Small s protein</fullName>
    </submittedName>
</protein>
<comment type="caution">
    <text evidence="6">The sequence shown here is derived from an EMBL/GenBank/DDBJ whole genome shotgun (WGS) entry which is preliminary data.</text>
</comment>
<dbReference type="Gene3D" id="3.40.50.300">
    <property type="entry name" value="P-loop containing nucleotide triphosphate hydrolases"/>
    <property type="match status" value="1"/>
</dbReference>
<accession>A0ABR2JBJ3</accession>
<feature type="domain" description="Nephrocystin 3-like N-terminal" evidence="4">
    <location>
        <begin position="274"/>
        <end position="463"/>
    </location>
</feature>
<evidence type="ECO:0000259" key="5">
    <source>
        <dbReference type="Pfam" id="PF25053"/>
    </source>
</evidence>
<dbReference type="InterPro" id="IPR056693">
    <property type="entry name" value="DUF7791"/>
</dbReference>
<feature type="domain" description="DUF7791" evidence="5">
    <location>
        <begin position="572"/>
        <end position="720"/>
    </location>
</feature>
<evidence type="ECO:0000313" key="6">
    <source>
        <dbReference type="EMBL" id="KAK8875012.1"/>
    </source>
</evidence>
<keyword evidence="2" id="KW-0732">Signal</keyword>
<proteinExistence type="predicted"/>
<sequence length="1049" mass="118123">MSGAEAIAVLGIISSVIAIIDGAKKIYDGATNSAGLPEAFRDVNERLPIVCNILESANRYIQDGSVEASTCEAIKPLIARCEERAKTLEGIFRRVIPPDDASPLERYYRTAKALGKGCRVETLMRGLLEDVLLLVSSHGLEGAMAHQLDQLQESIQAMSAVEPSIPDSEFQNSAITNNQFGNGPMTNNNVTGNQKFQANYGTGKQFQAETQTFNMENENITQQTFQAQVQHFTSTQATPDTEQLRRRCEKDVLGQLGFYGMVDRYEDIAEAHKNTFRWIYEKKELQFVDWLRGGEGIYWISGKAGSGKSTLMKLLFDDKRTFEYLPSDTENTMVFPFFFHDRGDNPLLKSQEGLFRAILHSILSRWPQLIPIALPARWASTKDELLSSRAAHARSSRAWSVKELKSGFKAITMQQSLRLRLCLLIDGLDEFSGQPRDIVDTLAGLFPSTKDAYVAVQLCVSSRPGVVLEKAYGKHLHLRVQDLSSDDIKRYIMANFNQDAELKEISTRDPVTTNSIVKQIVLKAEGVFLWVALVIRTLSESVENGDNMENVERRLSSIPAGLVPLYKRMLEQIEPFYHTDAAQTFDIVRSAAQPLSPLAIYFSGAHPQEALKDAEPLSKTQLEECHKQVAKHLMARTAGLIEMSRVGSESSIAIESSKSNTEDSQGGPATGMKVQYLHLTVKEFISSGDVPVWLSAGLVNMTIDVHLKIAACCIRQFRATGSLNLYDYSERIQNRSAGSYWEPAFRGIVFMVMTHLREVERITKKSQLPFLEALDSLIMALAPPIESGEYNSFQGLLESGKWHWTLGRYSDWSEPRNWDSDYITYLTTIGMTRSVIEKIRLGYDPCKKLGRPLLLYATCTSAPERTIGSLEKDTVDPILVEALLQRGCKPNEKSEYTGGIRDFGLRTVWEAVLERIYQQFVNRHRLFYYDGRFYETSGVEDIQASPGLRYRWLETVKLFLKYGADPNQIVTSCIHTELFNRGRCYATKKSALLIFNRAFTDVNDPLVSSIQHTMLAAGATQKEYTGKERNISKLIRRNNREITKRCHLM</sequence>